<name>A0A494X2L4_9BURK</name>
<dbReference type="RefSeq" id="WP_121281025.1">
    <property type="nucleotide sequence ID" value="NZ_RBZV01000012.1"/>
</dbReference>
<protein>
    <submittedName>
        <fullName evidence="1">Uncharacterized protein</fullName>
    </submittedName>
</protein>
<dbReference type="AlphaFoldDB" id="A0A494X2L4"/>
<keyword evidence="2" id="KW-1185">Reference proteome</keyword>
<reference evidence="1 2" key="1">
    <citation type="submission" date="2018-10" db="EMBL/GenBank/DDBJ databases">
        <title>Paraburkholderia sp. 7MK8-2, isolated from soil.</title>
        <authorList>
            <person name="Gao Z.-H."/>
            <person name="Qiu L.-H."/>
        </authorList>
    </citation>
    <scope>NUCLEOTIDE SEQUENCE [LARGE SCALE GENOMIC DNA]</scope>
    <source>
        <strain evidence="1 2">7MK8-2</strain>
    </source>
</reference>
<gene>
    <name evidence="1" type="ORF">D7S89_22290</name>
</gene>
<evidence type="ECO:0000313" key="1">
    <source>
        <dbReference type="EMBL" id="RKP44602.1"/>
    </source>
</evidence>
<proteinExistence type="predicted"/>
<evidence type="ECO:0000313" key="2">
    <source>
        <dbReference type="Proteomes" id="UP000280434"/>
    </source>
</evidence>
<dbReference type="Proteomes" id="UP000280434">
    <property type="component" value="Unassembled WGS sequence"/>
</dbReference>
<comment type="caution">
    <text evidence="1">The sequence shown here is derived from an EMBL/GenBank/DDBJ whole genome shotgun (WGS) entry which is preliminary data.</text>
</comment>
<dbReference type="EMBL" id="RBZV01000012">
    <property type="protein sequence ID" value="RKP44602.1"/>
    <property type="molecule type" value="Genomic_DNA"/>
</dbReference>
<accession>A0A494X2L4</accession>
<sequence length="149" mass="15444">MPQAKADTAKDAVPILTAVSGKRVCQAAQPASSSGKAAQLCVTTGSFAHDVYEASIDGKTVVRGIDDETTQGISGTYNGAPVTLKCEPVLQGPETVSEERIAAMKTVAPNASHDQLKQMAINLDTVEVGRHCVVSGDAGTSFAVEVRFP</sequence>
<organism evidence="1 2">
    <name type="scientific">Trinickia fusca</name>
    <dbReference type="NCBI Taxonomy" id="2419777"/>
    <lineage>
        <taxon>Bacteria</taxon>
        <taxon>Pseudomonadati</taxon>
        <taxon>Pseudomonadota</taxon>
        <taxon>Betaproteobacteria</taxon>
        <taxon>Burkholderiales</taxon>
        <taxon>Burkholderiaceae</taxon>
        <taxon>Trinickia</taxon>
    </lineage>
</organism>
<dbReference type="OrthoDB" id="8780529at2"/>